<keyword evidence="2" id="KW-0808">Transferase</keyword>
<dbReference type="GO" id="GO:0008168">
    <property type="term" value="F:methyltransferase activity"/>
    <property type="evidence" value="ECO:0007669"/>
    <property type="project" value="UniProtKB-KW"/>
</dbReference>
<dbReference type="InterPro" id="IPR029063">
    <property type="entry name" value="SAM-dependent_MTases_sf"/>
</dbReference>
<evidence type="ECO:0000256" key="2">
    <source>
        <dbReference type="ARBA" id="ARBA00022679"/>
    </source>
</evidence>
<dbReference type="PANTHER" id="PTHR44942:SF4">
    <property type="entry name" value="METHYLTRANSFERASE TYPE 11 DOMAIN-CONTAINING PROTEIN"/>
    <property type="match status" value="1"/>
</dbReference>
<keyword evidence="1 4" id="KW-0489">Methyltransferase</keyword>
<dbReference type="GO" id="GO:0032259">
    <property type="term" value="P:methylation"/>
    <property type="evidence" value="ECO:0007669"/>
    <property type="project" value="UniProtKB-KW"/>
</dbReference>
<evidence type="ECO:0000259" key="3">
    <source>
        <dbReference type="Pfam" id="PF13649"/>
    </source>
</evidence>
<feature type="domain" description="Methyltransferase" evidence="3">
    <location>
        <begin position="43"/>
        <end position="130"/>
    </location>
</feature>
<dbReference type="CDD" id="cd02440">
    <property type="entry name" value="AdoMet_MTases"/>
    <property type="match status" value="1"/>
</dbReference>
<dbReference type="InterPro" id="IPR041698">
    <property type="entry name" value="Methyltransf_25"/>
</dbReference>
<dbReference type="EMBL" id="JBHSIU010000105">
    <property type="protein sequence ID" value="MFC5006623.1"/>
    <property type="molecule type" value="Genomic_DNA"/>
</dbReference>
<comment type="caution">
    <text evidence="4">The sequence shown here is derived from an EMBL/GenBank/DDBJ whole genome shotgun (WGS) entry which is preliminary data.</text>
</comment>
<dbReference type="Gene3D" id="3.40.50.150">
    <property type="entry name" value="Vaccinia Virus protein VP39"/>
    <property type="match status" value="1"/>
</dbReference>
<protein>
    <submittedName>
        <fullName evidence="4">Class I SAM-dependent methyltransferase</fullName>
    </submittedName>
</protein>
<gene>
    <name evidence="4" type="ORF">ACFPIJ_53480</name>
</gene>
<dbReference type="SUPFAM" id="SSF53335">
    <property type="entry name" value="S-adenosyl-L-methionine-dependent methyltransferases"/>
    <property type="match status" value="1"/>
</dbReference>
<dbReference type="Pfam" id="PF13649">
    <property type="entry name" value="Methyltransf_25"/>
    <property type="match status" value="1"/>
</dbReference>
<dbReference type="PANTHER" id="PTHR44942">
    <property type="entry name" value="METHYLTRANSF_11 DOMAIN-CONTAINING PROTEIN"/>
    <property type="match status" value="1"/>
</dbReference>
<accession>A0ABV9WGB7</accession>
<evidence type="ECO:0000313" key="5">
    <source>
        <dbReference type="Proteomes" id="UP001595912"/>
    </source>
</evidence>
<name>A0ABV9WGB7_9ACTN</name>
<reference evidence="5" key="1">
    <citation type="journal article" date="2019" name="Int. J. Syst. Evol. Microbiol.">
        <title>The Global Catalogue of Microorganisms (GCM) 10K type strain sequencing project: providing services to taxonomists for standard genome sequencing and annotation.</title>
        <authorList>
            <consortium name="The Broad Institute Genomics Platform"/>
            <consortium name="The Broad Institute Genome Sequencing Center for Infectious Disease"/>
            <person name="Wu L."/>
            <person name="Ma J."/>
        </authorList>
    </citation>
    <scope>NUCLEOTIDE SEQUENCE [LARGE SCALE GENOMIC DNA]</scope>
    <source>
        <strain evidence="5">CGMCC 4.7152</strain>
    </source>
</reference>
<organism evidence="4 5">
    <name type="scientific">Dactylosporangium cerinum</name>
    <dbReference type="NCBI Taxonomy" id="1434730"/>
    <lineage>
        <taxon>Bacteria</taxon>
        <taxon>Bacillati</taxon>
        <taxon>Actinomycetota</taxon>
        <taxon>Actinomycetes</taxon>
        <taxon>Micromonosporales</taxon>
        <taxon>Micromonosporaceae</taxon>
        <taxon>Dactylosporangium</taxon>
    </lineage>
</organism>
<sequence>MSDAGAGSRFGEVADVYDDARPGYPPDLTTAIMSYLDRPLETVAEIGAGTGHGTAVLAGLGAPITCVEPDPRMAAILAARHPEVTVVVAPFEGWSPPPGGVSLLACAMAWHWLDPATRARKAFDALAPGGTLAVFGHRYAYADPIHDAAIGAAFRSVDGDRPQPPARPDDWARDDIAASGLFSDVTLVSVAREVPMTTAAYLRLVRTFGPFRARSPREQQAVLDALTETLDGLGGGTVLDLKTNLTLARRAAPA</sequence>
<dbReference type="InterPro" id="IPR051052">
    <property type="entry name" value="Diverse_substrate_MTase"/>
</dbReference>
<dbReference type="Proteomes" id="UP001595912">
    <property type="component" value="Unassembled WGS sequence"/>
</dbReference>
<dbReference type="RefSeq" id="WP_380127254.1">
    <property type="nucleotide sequence ID" value="NZ_JBHSIU010000105.1"/>
</dbReference>
<proteinExistence type="predicted"/>
<evidence type="ECO:0000313" key="4">
    <source>
        <dbReference type="EMBL" id="MFC5006623.1"/>
    </source>
</evidence>
<evidence type="ECO:0000256" key="1">
    <source>
        <dbReference type="ARBA" id="ARBA00022603"/>
    </source>
</evidence>
<keyword evidence="5" id="KW-1185">Reference proteome</keyword>